<dbReference type="InterPro" id="IPR036291">
    <property type="entry name" value="NAD(P)-bd_dom_sf"/>
</dbReference>
<evidence type="ECO:0000256" key="3">
    <source>
        <dbReference type="RuleBase" id="RU000363"/>
    </source>
</evidence>
<dbReference type="Gene3D" id="3.40.50.720">
    <property type="entry name" value="NAD(P)-binding Rossmann-like Domain"/>
    <property type="match status" value="1"/>
</dbReference>
<evidence type="ECO:0000313" key="5">
    <source>
        <dbReference type="Proteomes" id="UP001162162"/>
    </source>
</evidence>
<protein>
    <recommendedName>
        <fullName evidence="6">Dehydrogenase/reductase SDR family member 11</fullName>
    </recommendedName>
</protein>
<dbReference type="FunFam" id="3.40.50.720:FF:000047">
    <property type="entry name" value="NADP-dependent L-serine/L-allo-threonine dehydrogenase"/>
    <property type="match status" value="1"/>
</dbReference>
<evidence type="ECO:0000256" key="2">
    <source>
        <dbReference type="ARBA" id="ARBA00023002"/>
    </source>
</evidence>
<evidence type="ECO:0000256" key="1">
    <source>
        <dbReference type="ARBA" id="ARBA00006484"/>
    </source>
</evidence>
<reference evidence="4" key="1">
    <citation type="journal article" date="2023" name="Insect Mol. Biol.">
        <title>Genome sequencing provides insights into the evolution of gene families encoding plant cell wall-degrading enzymes in longhorned beetles.</title>
        <authorList>
            <person name="Shin N.R."/>
            <person name="Okamura Y."/>
            <person name="Kirsch R."/>
            <person name="Pauchet Y."/>
        </authorList>
    </citation>
    <scope>NUCLEOTIDE SEQUENCE</scope>
    <source>
        <strain evidence="4">AMC_N1</strain>
    </source>
</reference>
<dbReference type="Pfam" id="PF00106">
    <property type="entry name" value="adh_short"/>
    <property type="match status" value="1"/>
</dbReference>
<dbReference type="SUPFAM" id="SSF51735">
    <property type="entry name" value="NAD(P)-binding Rossmann-fold domains"/>
    <property type="match status" value="1"/>
</dbReference>
<comment type="caution">
    <text evidence="4">The sequence shown here is derived from an EMBL/GenBank/DDBJ whole genome shotgun (WGS) entry which is preliminary data.</text>
</comment>
<keyword evidence="2" id="KW-0560">Oxidoreductase</keyword>
<dbReference type="InterPro" id="IPR002347">
    <property type="entry name" value="SDR_fam"/>
</dbReference>
<dbReference type="PANTHER" id="PTHR43115:SF4">
    <property type="entry name" value="DEHYDROGENASE_REDUCTASE SDR FAMILY MEMBER 11"/>
    <property type="match status" value="1"/>
</dbReference>
<accession>A0AAV8Y0C4</accession>
<keyword evidence="5" id="KW-1185">Reference proteome</keyword>
<dbReference type="PANTHER" id="PTHR43115">
    <property type="entry name" value="DEHYDROGENASE/REDUCTASE SDR FAMILY MEMBER 11"/>
    <property type="match status" value="1"/>
</dbReference>
<dbReference type="EMBL" id="JAPWTK010000273">
    <property type="protein sequence ID" value="KAJ8943909.1"/>
    <property type="molecule type" value="Genomic_DNA"/>
</dbReference>
<gene>
    <name evidence="4" type="ORF">NQ318_019517</name>
</gene>
<dbReference type="InterPro" id="IPR020904">
    <property type="entry name" value="Sc_DH/Rdtase_CS"/>
</dbReference>
<dbReference type="PROSITE" id="PS00061">
    <property type="entry name" value="ADH_SHORT"/>
    <property type="match status" value="1"/>
</dbReference>
<dbReference type="PRINTS" id="PR00081">
    <property type="entry name" value="GDHRDH"/>
</dbReference>
<name>A0AAV8Y0C4_9CUCU</name>
<comment type="similarity">
    <text evidence="1 3">Belongs to the short-chain dehydrogenases/reductases (SDR) family.</text>
</comment>
<organism evidence="4 5">
    <name type="scientific">Aromia moschata</name>
    <dbReference type="NCBI Taxonomy" id="1265417"/>
    <lineage>
        <taxon>Eukaryota</taxon>
        <taxon>Metazoa</taxon>
        <taxon>Ecdysozoa</taxon>
        <taxon>Arthropoda</taxon>
        <taxon>Hexapoda</taxon>
        <taxon>Insecta</taxon>
        <taxon>Pterygota</taxon>
        <taxon>Neoptera</taxon>
        <taxon>Endopterygota</taxon>
        <taxon>Coleoptera</taxon>
        <taxon>Polyphaga</taxon>
        <taxon>Cucujiformia</taxon>
        <taxon>Chrysomeloidea</taxon>
        <taxon>Cerambycidae</taxon>
        <taxon>Cerambycinae</taxon>
        <taxon>Callichromatini</taxon>
        <taxon>Aromia</taxon>
    </lineage>
</organism>
<dbReference type="GO" id="GO:0016616">
    <property type="term" value="F:oxidoreductase activity, acting on the CH-OH group of donors, NAD or NADP as acceptor"/>
    <property type="evidence" value="ECO:0007669"/>
    <property type="project" value="UniProtKB-ARBA"/>
</dbReference>
<dbReference type="PRINTS" id="PR00080">
    <property type="entry name" value="SDRFAMILY"/>
</dbReference>
<evidence type="ECO:0008006" key="6">
    <source>
        <dbReference type="Google" id="ProtNLM"/>
    </source>
</evidence>
<proteinExistence type="inferred from homology"/>
<evidence type="ECO:0000313" key="4">
    <source>
        <dbReference type="EMBL" id="KAJ8943909.1"/>
    </source>
</evidence>
<dbReference type="AlphaFoldDB" id="A0AAV8Y0C4"/>
<sequence length="267" mass="28948">MVLSFDRWVGKVAIVTGASSGIGAAITEQLVEKGLKCINPIFFCCIRLSLSHAEKIDSINSHRSGTGRRANCTPLETDVSKEEDILNAFKWVKDNLGPVHILINNAGILKKGSLGEGDSKIWENIFKVNVLGLCIATREAVKDMKANNIDGHIIQINSIAGHQIPSYPGLNVYPASKYAVTALAETLRLELNSAKSKIKITSISPGAVSTEIVSGNEDFKKILENLVKEKQILDAEDIADSVIYALSTPPHVQIQELTIRPVIEPLG</sequence>
<dbReference type="Proteomes" id="UP001162162">
    <property type="component" value="Unassembled WGS sequence"/>
</dbReference>